<sequence length="554" mass="61380">MSGWRVCVYCASTLAGSVNKEDRLLNYLDALGLTHETLRPANYCEIGCRLGYSLALSRVPAIGIDPDYEIKVALTAPTRLFNTTSDSFFARDDVAQILGAPIDLAFIDGLHLVEFALRDFMNLEKHASPDSVIVIDDLLPQHMDYASRQRNTTIWTGDVYRLIPILRHYRPDLDIRVYDVDMKGFGLVTRLDPSSNVLTANYGAIEADILAGKWSFPTVAAIRDHMQPRATDLLANDLGIVAAQRAAKASMQSDRRAAPALSQRRPRLSVIICAYEMAREAPRTILSATAPYQKGLRSDEYEVIVVDNGSSTPLTYDNLPPNVQIVRAPDPRQSPVFALNWAAREIAKGEILLFAIDGARIFSERLIDETVKAHDRMEDAFVFSLAWHIGPKVQMESVPEGYGPEIEDGLIRAARWPDEADGLFGISVLAGSSSNGFFGDITESNSFSISRTSFDRHGGFDERFTSPGGGLANLEIFRRYVTRPDARNVCLLSEGTFHQVHDSVATSGKNRWEAFAGEYEAIFGGPYLRPSYHCFYQGKPRAGMVPFILQSLQG</sequence>
<dbReference type="Proteomes" id="UP000275530">
    <property type="component" value="Unassembled WGS sequence"/>
</dbReference>
<proteinExistence type="predicted"/>
<comment type="caution">
    <text evidence="2">The sequence shown here is derived from an EMBL/GenBank/DDBJ whole genome shotgun (WGS) entry which is preliminary data.</text>
</comment>
<dbReference type="AlphaFoldDB" id="A0A6M7TKA0"/>
<dbReference type="SUPFAM" id="SSF53448">
    <property type="entry name" value="Nucleotide-diphospho-sugar transferases"/>
    <property type="match status" value="1"/>
</dbReference>
<evidence type="ECO:0000313" key="3">
    <source>
        <dbReference type="Proteomes" id="UP000275530"/>
    </source>
</evidence>
<dbReference type="InterPro" id="IPR029063">
    <property type="entry name" value="SAM-dependent_MTases_sf"/>
</dbReference>
<feature type="domain" description="Glycosyltransferase 2-like" evidence="1">
    <location>
        <begin position="269"/>
        <end position="394"/>
    </location>
</feature>
<reference evidence="2 3" key="1">
    <citation type="submission" date="2018-09" db="EMBL/GenBank/DDBJ databases">
        <title>Mesorhizobium carmichaelinearum sp. nov. isolated from Carmichaelinea spp. root nodules in New Zealand.</title>
        <authorList>
            <person name="De Meyer S.E."/>
        </authorList>
    </citation>
    <scope>NUCLEOTIDE SEQUENCE [LARGE SCALE GENOMIC DNA]</scope>
    <source>
        <strain evidence="2 3">LMG 28313</strain>
    </source>
</reference>
<name>A0A6M7TKA0_9HYPH</name>
<evidence type="ECO:0000259" key="1">
    <source>
        <dbReference type="Pfam" id="PF00535"/>
    </source>
</evidence>
<keyword evidence="3" id="KW-1185">Reference proteome</keyword>
<dbReference type="InterPro" id="IPR001173">
    <property type="entry name" value="Glyco_trans_2-like"/>
</dbReference>
<dbReference type="CDD" id="cd00761">
    <property type="entry name" value="Glyco_tranf_GTA_type"/>
    <property type="match status" value="1"/>
</dbReference>
<dbReference type="Pfam" id="PF13578">
    <property type="entry name" value="Methyltransf_24"/>
    <property type="match status" value="1"/>
</dbReference>
<dbReference type="EMBL" id="QZXA01000007">
    <property type="protein sequence ID" value="RJT32204.1"/>
    <property type="molecule type" value="Genomic_DNA"/>
</dbReference>
<protein>
    <submittedName>
        <fullName evidence="2">Glycosyltransferase</fullName>
    </submittedName>
</protein>
<dbReference type="Gene3D" id="3.90.550.10">
    <property type="entry name" value="Spore Coat Polysaccharide Biosynthesis Protein SpsA, Chain A"/>
    <property type="match status" value="1"/>
</dbReference>
<dbReference type="SUPFAM" id="SSF53335">
    <property type="entry name" value="S-adenosyl-L-methionine-dependent methyltransferases"/>
    <property type="match status" value="1"/>
</dbReference>
<evidence type="ECO:0000313" key="2">
    <source>
        <dbReference type="EMBL" id="RJT32204.1"/>
    </source>
</evidence>
<gene>
    <name evidence="2" type="ORF">D3242_18540</name>
</gene>
<dbReference type="InterPro" id="IPR029044">
    <property type="entry name" value="Nucleotide-diphossugar_trans"/>
</dbReference>
<accession>A0A6M7TKA0</accession>
<dbReference type="Gene3D" id="3.40.50.150">
    <property type="entry name" value="Vaccinia Virus protein VP39"/>
    <property type="match status" value="1"/>
</dbReference>
<dbReference type="Pfam" id="PF00535">
    <property type="entry name" value="Glycos_transf_2"/>
    <property type="match status" value="1"/>
</dbReference>
<organism evidence="2 3">
    <name type="scientific">Mesorhizobium jarvisii</name>
    <dbReference type="NCBI Taxonomy" id="1777867"/>
    <lineage>
        <taxon>Bacteria</taxon>
        <taxon>Pseudomonadati</taxon>
        <taxon>Pseudomonadota</taxon>
        <taxon>Alphaproteobacteria</taxon>
        <taxon>Hyphomicrobiales</taxon>
        <taxon>Phyllobacteriaceae</taxon>
        <taxon>Mesorhizobium</taxon>
    </lineage>
</organism>